<gene>
    <name evidence="1" type="ORF">H2199_003323</name>
</gene>
<proteinExistence type="predicted"/>
<comment type="caution">
    <text evidence="1">The sequence shown here is derived from an EMBL/GenBank/DDBJ whole genome shotgun (WGS) entry which is preliminary data.</text>
</comment>
<dbReference type="Proteomes" id="UP001172680">
    <property type="component" value="Unassembled WGS sequence"/>
</dbReference>
<sequence>MEKNFLKKSPYAGDYLIPKLESMVGNLTDDPGAFLVLTQCQQTTLGPGLGAPLLRELDVNRITVDGKPTDASGPIPEAFVSFSIEFAFFPNFTGSKAQPNVFSNNLLENIRELSGTKPCIRIAGRHSKDYTIYDASSRAPVKGTVVPEKSRDYSTILSIGPSYFDSYSIFSDTKYIYGFNLGKNGTIARQSLLATVPLACKVLGNDKLLYWEFGNEPDLFKTSAQGAARPADWNEQDYVNEWLAGTRAIRDVMRTACPGMATNAAFKWIAPLFAGTDNDLDPVTAWNSGLNRDGIIGQVSMHNYIADPSKPGVTLAANSLSNQGAPGLSNTFGAALWSLDFNLYCASQNIKRVFMHQGTDYRYSAWQPISTPRTSKGTKPPYYGSIAVAAMLGDLTNGATQVKHIPLSSETEAAYATYKNDVLHSIMVINMAPYDYTPSAPRARPEKKYSFQVPPSCAGIGVVQRLLANGSNAITGVTWNGLSYNYELHEGKPVLLGNVTKDEITWVGQDGVFNVNVSDSSAAMVRLEC</sequence>
<accession>A0ACC2ZDG5</accession>
<evidence type="ECO:0000313" key="1">
    <source>
        <dbReference type="EMBL" id="KAJ9645317.1"/>
    </source>
</evidence>
<dbReference type="EMBL" id="JAPDRP010000008">
    <property type="protein sequence ID" value="KAJ9645317.1"/>
    <property type="molecule type" value="Genomic_DNA"/>
</dbReference>
<name>A0ACC2ZDG5_9PEZI</name>
<evidence type="ECO:0000313" key="2">
    <source>
        <dbReference type="Proteomes" id="UP001172680"/>
    </source>
</evidence>
<reference evidence="1" key="1">
    <citation type="submission" date="2022-10" db="EMBL/GenBank/DDBJ databases">
        <title>Culturing micro-colonial fungi from biological soil crusts in the Mojave desert and describing Neophaeococcomyces mojavensis, and introducing the new genera and species Taxawa tesnikishii.</title>
        <authorList>
            <person name="Kurbessoian T."/>
            <person name="Stajich J.E."/>
        </authorList>
    </citation>
    <scope>NUCLEOTIDE SEQUENCE</scope>
    <source>
        <strain evidence="1">JES_115</strain>
    </source>
</reference>
<keyword evidence="2" id="KW-1185">Reference proteome</keyword>
<organism evidence="1 2">
    <name type="scientific">Coniosporium tulheliwenetii</name>
    <dbReference type="NCBI Taxonomy" id="3383036"/>
    <lineage>
        <taxon>Eukaryota</taxon>
        <taxon>Fungi</taxon>
        <taxon>Dikarya</taxon>
        <taxon>Ascomycota</taxon>
        <taxon>Pezizomycotina</taxon>
        <taxon>Dothideomycetes</taxon>
        <taxon>Dothideomycetes incertae sedis</taxon>
        <taxon>Coniosporium</taxon>
    </lineage>
</organism>
<protein>
    <submittedName>
        <fullName evidence="1">Uncharacterized protein</fullName>
    </submittedName>
</protein>